<dbReference type="EMBL" id="JAKRKC020000001">
    <property type="protein sequence ID" value="MCK2216153.1"/>
    <property type="molecule type" value="Genomic_DNA"/>
</dbReference>
<comment type="similarity">
    <text evidence="1">Belongs to the YciI family.</text>
</comment>
<organism evidence="3 4">
    <name type="scientific">Actinomadura luzonensis</name>
    <dbReference type="NCBI Taxonomy" id="2805427"/>
    <lineage>
        <taxon>Bacteria</taxon>
        <taxon>Bacillati</taxon>
        <taxon>Actinomycetota</taxon>
        <taxon>Actinomycetes</taxon>
        <taxon>Streptosporangiales</taxon>
        <taxon>Thermomonosporaceae</taxon>
        <taxon>Actinomadura</taxon>
    </lineage>
</organism>
<dbReference type="Pfam" id="PF03795">
    <property type="entry name" value="YCII"/>
    <property type="match status" value="1"/>
</dbReference>
<dbReference type="Proteomes" id="UP001317259">
    <property type="component" value="Unassembled WGS sequence"/>
</dbReference>
<sequence>MLMIYANAESQQHVADHEAEVMAEVDALMKELTGSGELVGGQALDGLGSARTVRVRGGAPAVTDGPFLEAKEFLAGYLVVECASAERATEIAARWPDARLCAMEVRPIIDEVEPPAGDPQDDRTG</sequence>
<evidence type="ECO:0000313" key="4">
    <source>
        <dbReference type="Proteomes" id="UP001317259"/>
    </source>
</evidence>
<keyword evidence="4" id="KW-1185">Reference proteome</keyword>
<name>A0ABT0FVE3_9ACTN</name>
<dbReference type="Gene3D" id="3.30.70.1060">
    <property type="entry name" value="Dimeric alpha+beta barrel"/>
    <property type="match status" value="1"/>
</dbReference>
<comment type="caution">
    <text evidence="3">The sequence shown here is derived from an EMBL/GenBank/DDBJ whole genome shotgun (WGS) entry which is preliminary data.</text>
</comment>
<dbReference type="InterPro" id="IPR005545">
    <property type="entry name" value="YCII"/>
</dbReference>
<dbReference type="PANTHER" id="PTHR35174">
    <property type="entry name" value="BLL7171 PROTEIN-RELATED"/>
    <property type="match status" value="1"/>
</dbReference>
<evidence type="ECO:0000256" key="1">
    <source>
        <dbReference type="ARBA" id="ARBA00007689"/>
    </source>
</evidence>
<evidence type="ECO:0000313" key="3">
    <source>
        <dbReference type="EMBL" id="MCK2216153.1"/>
    </source>
</evidence>
<dbReference type="InterPro" id="IPR011008">
    <property type="entry name" value="Dimeric_a/b-barrel"/>
</dbReference>
<dbReference type="SUPFAM" id="SSF54909">
    <property type="entry name" value="Dimeric alpha+beta barrel"/>
    <property type="match status" value="1"/>
</dbReference>
<dbReference type="PANTHER" id="PTHR35174:SF3">
    <property type="entry name" value="BLL7171 PROTEIN"/>
    <property type="match status" value="1"/>
</dbReference>
<protein>
    <submittedName>
        <fullName evidence="3">YciI family protein</fullName>
    </submittedName>
</protein>
<reference evidence="3 4" key="1">
    <citation type="submission" date="2022-04" db="EMBL/GenBank/DDBJ databases">
        <title>Genome draft of Actinomadura sp. ATCC 31491.</title>
        <authorList>
            <person name="Shi X."/>
            <person name="Du Y."/>
        </authorList>
    </citation>
    <scope>NUCLEOTIDE SEQUENCE [LARGE SCALE GENOMIC DNA]</scope>
    <source>
        <strain evidence="3 4">ATCC 31491</strain>
    </source>
</reference>
<dbReference type="RefSeq" id="WP_242378422.1">
    <property type="nucleotide sequence ID" value="NZ_JAKRKC020000001.1"/>
</dbReference>
<accession>A0ABT0FVE3</accession>
<feature type="domain" description="YCII-related" evidence="2">
    <location>
        <begin position="3"/>
        <end position="110"/>
    </location>
</feature>
<gene>
    <name evidence="3" type="ORF">MF672_020460</name>
</gene>
<evidence type="ECO:0000259" key="2">
    <source>
        <dbReference type="Pfam" id="PF03795"/>
    </source>
</evidence>
<proteinExistence type="inferred from homology"/>